<reference evidence="7" key="2">
    <citation type="submission" date="2020-09" db="EMBL/GenBank/DDBJ databases">
        <authorList>
            <person name="Sun Q."/>
            <person name="Zhou Y."/>
        </authorList>
    </citation>
    <scope>NUCLEOTIDE SEQUENCE</scope>
    <source>
        <strain evidence="7">CGMCC 4.7403</strain>
    </source>
</reference>
<dbReference type="AlphaFoldDB" id="A0A918YYD4"/>
<gene>
    <name evidence="7" type="ORF">GCM10017771_43320</name>
</gene>
<dbReference type="Pfam" id="PF00356">
    <property type="entry name" value="LacI"/>
    <property type="match status" value="1"/>
</dbReference>
<keyword evidence="3" id="KW-0804">Transcription</keyword>
<dbReference type="SUPFAM" id="SSF53822">
    <property type="entry name" value="Periplasmic binding protein-like I"/>
    <property type="match status" value="1"/>
</dbReference>
<evidence type="ECO:0000313" key="7">
    <source>
        <dbReference type="EMBL" id="GHE28151.1"/>
    </source>
</evidence>
<dbReference type="Proteomes" id="UP000603227">
    <property type="component" value="Unassembled WGS sequence"/>
</dbReference>
<sequence>MSGIRGYGVAYAHTHTHARTHVRPRTHTQLPATETVLTPQTRRQTRRLPGRRPTLDDVARGSGVSKSTVSRVINGEDKVRAEVVERVREVIDELGYVPNSAARQLVTRRNNAIAVVASQPQNRLFIDPFFDLHLRGIRKELVAHGTQPVLLFLEEPEEYPRVGDFLGGGHVDGALLFSLRADDPLPGMIERLGLPAVFGGRPLVREGERVRECVYVDADNRGGAREAVRHLVSLGREHIATITGPYDQEASAVDRLDGYRDVLLDASPDLVERADYTRQGGADAMAALLDRRPDLDAVFVASDLMASGALQVLRERGRRVPDDVAVVGFDDLAPIAEHTDPPLTTVHQDIEGMGRLMARLLFSRAGETEAGGVTGAAEAGRPLSSVVTPTKLVVRKSA</sequence>
<feature type="domain" description="HTH lacI-type" evidence="5">
    <location>
        <begin position="53"/>
        <end position="107"/>
    </location>
</feature>
<accession>A0A918YYD4</accession>
<dbReference type="PROSITE" id="PS50932">
    <property type="entry name" value="HTH_LACI_2"/>
    <property type="match status" value="1"/>
</dbReference>
<keyword evidence="2" id="KW-0238">DNA-binding</keyword>
<dbReference type="SMART" id="SM00354">
    <property type="entry name" value="HTH_LACI"/>
    <property type="match status" value="1"/>
</dbReference>
<protein>
    <submittedName>
        <fullName evidence="7">LacI family transcriptional regulator</fullName>
    </submittedName>
</protein>
<dbReference type="EMBL" id="BNAT01000014">
    <property type="protein sequence ID" value="GHE28151.1"/>
    <property type="molecule type" value="Genomic_DNA"/>
</dbReference>
<evidence type="ECO:0000259" key="6">
    <source>
        <dbReference type="PROSITE" id="PS50943"/>
    </source>
</evidence>
<keyword evidence="1" id="KW-0805">Transcription regulation</keyword>
<evidence type="ECO:0000313" key="8">
    <source>
        <dbReference type="Proteomes" id="UP000603227"/>
    </source>
</evidence>
<feature type="domain" description="HTH cro/C1-type" evidence="6">
    <location>
        <begin position="54"/>
        <end position="97"/>
    </location>
</feature>
<evidence type="ECO:0000256" key="3">
    <source>
        <dbReference type="ARBA" id="ARBA00023163"/>
    </source>
</evidence>
<dbReference type="PANTHER" id="PTHR30146">
    <property type="entry name" value="LACI-RELATED TRANSCRIPTIONAL REPRESSOR"/>
    <property type="match status" value="1"/>
</dbReference>
<evidence type="ECO:0000256" key="1">
    <source>
        <dbReference type="ARBA" id="ARBA00023015"/>
    </source>
</evidence>
<dbReference type="SUPFAM" id="SSF47413">
    <property type="entry name" value="lambda repressor-like DNA-binding domains"/>
    <property type="match status" value="1"/>
</dbReference>
<dbReference type="Pfam" id="PF13377">
    <property type="entry name" value="Peripla_BP_3"/>
    <property type="match status" value="1"/>
</dbReference>
<proteinExistence type="predicted"/>
<dbReference type="CDD" id="cd06267">
    <property type="entry name" value="PBP1_LacI_sugar_binding-like"/>
    <property type="match status" value="1"/>
</dbReference>
<evidence type="ECO:0000256" key="4">
    <source>
        <dbReference type="SAM" id="MobiDB-lite"/>
    </source>
</evidence>
<reference evidence="7" key="1">
    <citation type="journal article" date="2014" name="Int. J. Syst. Evol. Microbiol.">
        <title>Complete genome sequence of Corynebacterium casei LMG S-19264T (=DSM 44701T), isolated from a smear-ripened cheese.</title>
        <authorList>
            <consortium name="US DOE Joint Genome Institute (JGI-PGF)"/>
            <person name="Walter F."/>
            <person name="Albersmeier A."/>
            <person name="Kalinowski J."/>
            <person name="Ruckert C."/>
        </authorList>
    </citation>
    <scope>NUCLEOTIDE SEQUENCE</scope>
    <source>
        <strain evidence="7">CGMCC 4.7403</strain>
    </source>
</reference>
<dbReference type="Gene3D" id="3.40.50.2300">
    <property type="match status" value="2"/>
</dbReference>
<evidence type="ECO:0000256" key="2">
    <source>
        <dbReference type="ARBA" id="ARBA00023125"/>
    </source>
</evidence>
<feature type="compositionally biased region" description="Basic residues" evidence="4">
    <location>
        <begin position="15"/>
        <end position="26"/>
    </location>
</feature>
<dbReference type="InterPro" id="IPR000843">
    <property type="entry name" value="HTH_LacI"/>
</dbReference>
<dbReference type="InterPro" id="IPR046335">
    <property type="entry name" value="LacI/GalR-like_sensor"/>
</dbReference>
<dbReference type="PROSITE" id="PS00356">
    <property type="entry name" value="HTH_LACI_1"/>
    <property type="match status" value="1"/>
</dbReference>
<dbReference type="CDD" id="cd01392">
    <property type="entry name" value="HTH_LacI"/>
    <property type="match status" value="1"/>
</dbReference>
<dbReference type="InterPro" id="IPR001387">
    <property type="entry name" value="Cro/C1-type_HTH"/>
</dbReference>
<dbReference type="PROSITE" id="PS50943">
    <property type="entry name" value="HTH_CROC1"/>
    <property type="match status" value="1"/>
</dbReference>
<dbReference type="GO" id="GO:0000976">
    <property type="term" value="F:transcription cis-regulatory region binding"/>
    <property type="evidence" value="ECO:0007669"/>
    <property type="project" value="TreeGrafter"/>
</dbReference>
<dbReference type="InterPro" id="IPR010982">
    <property type="entry name" value="Lambda_DNA-bd_dom_sf"/>
</dbReference>
<dbReference type="GO" id="GO:0003700">
    <property type="term" value="F:DNA-binding transcription factor activity"/>
    <property type="evidence" value="ECO:0007669"/>
    <property type="project" value="TreeGrafter"/>
</dbReference>
<dbReference type="PRINTS" id="PR00036">
    <property type="entry name" value="HTHLACI"/>
</dbReference>
<evidence type="ECO:0000259" key="5">
    <source>
        <dbReference type="PROSITE" id="PS50932"/>
    </source>
</evidence>
<dbReference type="Gene3D" id="1.10.260.40">
    <property type="entry name" value="lambda repressor-like DNA-binding domains"/>
    <property type="match status" value="1"/>
</dbReference>
<dbReference type="InterPro" id="IPR028082">
    <property type="entry name" value="Peripla_BP_I"/>
</dbReference>
<keyword evidence="8" id="KW-1185">Reference proteome</keyword>
<comment type="caution">
    <text evidence="7">The sequence shown here is derived from an EMBL/GenBank/DDBJ whole genome shotgun (WGS) entry which is preliminary data.</text>
</comment>
<dbReference type="PANTHER" id="PTHR30146:SF109">
    <property type="entry name" value="HTH-TYPE TRANSCRIPTIONAL REGULATOR GALS"/>
    <property type="match status" value="1"/>
</dbReference>
<name>A0A918YYD4_9ACTN</name>
<organism evidence="7 8">
    <name type="scientific">Streptomyces capitiformicae</name>
    <dbReference type="NCBI Taxonomy" id="2014920"/>
    <lineage>
        <taxon>Bacteria</taxon>
        <taxon>Bacillati</taxon>
        <taxon>Actinomycetota</taxon>
        <taxon>Actinomycetes</taxon>
        <taxon>Kitasatosporales</taxon>
        <taxon>Streptomycetaceae</taxon>
        <taxon>Streptomyces</taxon>
    </lineage>
</organism>
<feature type="region of interest" description="Disordered" evidence="4">
    <location>
        <begin position="15"/>
        <end position="63"/>
    </location>
</feature>